<organism evidence="2 3">
    <name type="scientific">Dietzia psychralcaliphila</name>
    <dbReference type="NCBI Taxonomy" id="139021"/>
    <lineage>
        <taxon>Bacteria</taxon>
        <taxon>Bacillati</taxon>
        <taxon>Actinomycetota</taxon>
        <taxon>Actinomycetes</taxon>
        <taxon>Mycobacteriales</taxon>
        <taxon>Dietziaceae</taxon>
        <taxon>Dietzia</taxon>
    </lineage>
</organism>
<keyword evidence="1" id="KW-0812">Transmembrane</keyword>
<dbReference type="RefSeq" id="WP_107748526.1">
    <property type="nucleotide sequence ID" value="NZ_CP015453.1"/>
</dbReference>
<keyword evidence="3" id="KW-1185">Reference proteome</keyword>
<evidence type="ECO:0000313" key="2">
    <source>
        <dbReference type="EMBL" id="AWH94933.1"/>
    </source>
</evidence>
<proteinExistence type="predicted"/>
<dbReference type="EMBL" id="CP015453">
    <property type="protein sequence ID" value="AWH94933.1"/>
    <property type="molecule type" value="Genomic_DNA"/>
</dbReference>
<name>A0AAD0NQE3_9ACTN</name>
<evidence type="ECO:0000256" key="1">
    <source>
        <dbReference type="SAM" id="Phobius"/>
    </source>
</evidence>
<protein>
    <submittedName>
        <fullName evidence="2">Uncharacterized protein</fullName>
    </submittedName>
</protein>
<dbReference type="AlphaFoldDB" id="A0AAD0NQE3"/>
<accession>A0AAD0NQE3</accession>
<reference evidence="2 3" key="1">
    <citation type="submission" date="2016-04" db="EMBL/GenBank/DDBJ databases">
        <title>Complete genome sequence of the haloalkaliphilic hydrocarbon-degrading bacterium Dietzia psychralcaliphila ILA-1T, isolated from a drain of a fish product-processing plant.</title>
        <authorList>
            <person name="Zhao J."/>
            <person name="Hu B."/>
            <person name="Geng S."/>
            <person name="Nie Y."/>
            <person name="Tang Y."/>
        </authorList>
    </citation>
    <scope>NUCLEOTIDE SEQUENCE [LARGE SCALE GENOMIC DNA]</scope>
    <source>
        <strain evidence="2 3">ILA-1</strain>
    </source>
</reference>
<dbReference type="KEGG" id="dpc:A6048_04900"/>
<feature type="transmembrane region" description="Helical" evidence="1">
    <location>
        <begin position="20"/>
        <end position="40"/>
    </location>
</feature>
<evidence type="ECO:0000313" key="3">
    <source>
        <dbReference type="Proteomes" id="UP000244903"/>
    </source>
</evidence>
<dbReference type="Proteomes" id="UP000244903">
    <property type="component" value="Chromosome"/>
</dbReference>
<sequence length="176" mass="18962">MTHRGTPQAAEHRDRKGRGLIAVIALIVVLIVVAILVFLFTGNTEESEQPAAEDPQTALADAIEAQVSGSTVEFTPGLVAVEFQVRQGASPSAMILSAQDDTIAVLRAVKGSEWEGTVEMTGLMASVEPVDEETEQEMLRVVYLPETVAQIDPDAVARDDVWEMADERFVGLALTE</sequence>
<keyword evidence="1" id="KW-1133">Transmembrane helix</keyword>
<gene>
    <name evidence="2" type="ORF">A6048_04900</name>
</gene>
<keyword evidence="1" id="KW-0472">Membrane</keyword>